<evidence type="ECO:0000313" key="1">
    <source>
        <dbReference type="EMBL" id="ASB41973.1"/>
    </source>
</evidence>
<organism evidence="2 4">
    <name type="scientific">Acutalibacter muris</name>
    <dbReference type="NCBI Taxonomy" id="1796620"/>
    <lineage>
        <taxon>Bacteria</taxon>
        <taxon>Bacillati</taxon>
        <taxon>Bacillota</taxon>
        <taxon>Clostridia</taxon>
        <taxon>Eubacteriales</taxon>
        <taxon>Acutalibacteraceae</taxon>
        <taxon>Acutalibacter</taxon>
    </lineage>
</organism>
<protein>
    <submittedName>
        <fullName evidence="2">Uncharacterized protein</fullName>
    </submittedName>
</protein>
<keyword evidence="3" id="KW-1185">Reference proteome</keyword>
<dbReference type="EMBL" id="CP021422">
    <property type="protein sequence ID" value="ASB41973.1"/>
    <property type="molecule type" value="Genomic_DNA"/>
</dbReference>
<evidence type="ECO:0000313" key="3">
    <source>
        <dbReference type="Proteomes" id="UP000196710"/>
    </source>
</evidence>
<evidence type="ECO:0000313" key="2">
    <source>
        <dbReference type="EMBL" id="QQR31238.1"/>
    </source>
</evidence>
<dbReference type="Proteomes" id="UP000196710">
    <property type="component" value="Chromosome"/>
</dbReference>
<proteinExistence type="predicted"/>
<reference evidence="3" key="2">
    <citation type="submission" date="2017-05" db="EMBL/GenBank/DDBJ databases">
        <title>Improved OligoMM genomes.</title>
        <authorList>
            <person name="Garzetti D."/>
        </authorList>
    </citation>
    <scope>NUCLEOTIDE SEQUENCE [LARGE SCALE GENOMIC DNA]</scope>
    <source>
        <strain evidence="3">KB18</strain>
    </source>
</reference>
<dbReference type="EMBL" id="CP065321">
    <property type="protein sequence ID" value="QQR31238.1"/>
    <property type="molecule type" value="Genomic_DNA"/>
</dbReference>
<dbReference type="KEGG" id="amur:ADH66_15715"/>
<dbReference type="Proteomes" id="UP000596035">
    <property type="component" value="Chromosome"/>
</dbReference>
<sequence>MMYPFLTLDDGTEIVHSEMLPDSRVKVYMERADEKLGFLHATCFLPGYEWEDVFGFSETEMERLQDVIRSTAHLILQFSQEGGFDHAAGL</sequence>
<name>A0A1Z2XU58_9FIRM</name>
<dbReference type="RefSeq" id="WP_066538888.1">
    <property type="nucleotide sequence ID" value="NZ_CAJTCQ010000001.1"/>
</dbReference>
<reference evidence="2 4" key="3">
    <citation type="submission" date="2020-11" db="EMBL/GenBank/DDBJ databases">
        <title>Closed and high quality bacterial genomes of the OMM12 community.</title>
        <authorList>
            <person name="Marbouty M."/>
            <person name="Lamy-Besnier Q."/>
            <person name="Debarbieux L."/>
            <person name="Koszul R."/>
        </authorList>
    </citation>
    <scope>NUCLEOTIDE SEQUENCE [LARGE SCALE GENOMIC DNA]</scope>
    <source>
        <strain evidence="2 4">KB18</strain>
    </source>
</reference>
<reference evidence="1" key="1">
    <citation type="journal article" date="2017" name="Genome Announc.">
        <title>High-Quality Whole-Genome Sequences of the Oligo-Mouse-Microbiota Bacterial Community.</title>
        <authorList>
            <person name="Garzetti D."/>
            <person name="Brugiroux S."/>
            <person name="Bunk B."/>
            <person name="Pukall R."/>
            <person name="McCoy K.D."/>
            <person name="Macpherson A.J."/>
            <person name="Stecher B."/>
        </authorList>
    </citation>
    <scope>NUCLEOTIDE SEQUENCE</scope>
    <source>
        <strain evidence="1">KB18</strain>
    </source>
</reference>
<evidence type="ECO:0000313" key="4">
    <source>
        <dbReference type="Proteomes" id="UP000596035"/>
    </source>
</evidence>
<accession>A0A1Z2XU58</accession>
<gene>
    <name evidence="1" type="ORF">ADH66_15715</name>
    <name evidence="2" type="ORF">I5Q82_06090</name>
</gene>
<dbReference type="AlphaFoldDB" id="A0A1Z2XU58"/>